<keyword evidence="5 7" id="KW-0687">Ribonucleoprotein</keyword>
<dbReference type="AlphaFoldDB" id="A0A9W6JH57"/>
<keyword evidence="9" id="KW-1185">Reference proteome</keyword>
<dbReference type="HAMAP" id="MF_01337_B">
    <property type="entry name" value="Ribosomal_uL18_B"/>
    <property type="match status" value="1"/>
</dbReference>
<dbReference type="InterPro" id="IPR005484">
    <property type="entry name" value="Ribosomal_uL18_bac/plant/anim"/>
</dbReference>
<keyword evidence="4 7" id="KW-0689">Ribosomal protein</keyword>
<dbReference type="GO" id="GO:0003735">
    <property type="term" value="F:structural constituent of ribosome"/>
    <property type="evidence" value="ECO:0007669"/>
    <property type="project" value="InterPro"/>
</dbReference>
<dbReference type="EMBL" id="BSFK01000007">
    <property type="protein sequence ID" value="GLK76158.1"/>
    <property type="molecule type" value="Genomic_DNA"/>
</dbReference>
<accession>A0A9W6JH57</accession>
<organism evidence="8 9">
    <name type="scientific">Methylopila jiangsuensis</name>
    <dbReference type="NCBI Taxonomy" id="586230"/>
    <lineage>
        <taxon>Bacteria</taxon>
        <taxon>Pseudomonadati</taxon>
        <taxon>Pseudomonadota</taxon>
        <taxon>Alphaproteobacteria</taxon>
        <taxon>Hyphomicrobiales</taxon>
        <taxon>Methylopilaceae</taxon>
        <taxon>Methylopila</taxon>
    </lineage>
</organism>
<gene>
    <name evidence="7 8" type="primary">rplR</name>
    <name evidence="8" type="ORF">GCM10008171_14120</name>
</gene>
<comment type="caution">
    <text evidence="8">The sequence shown here is derived from an EMBL/GenBank/DDBJ whole genome shotgun (WGS) entry which is preliminary data.</text>
</comment>
<reference evidence="8" key="1">
    <citation type="journal article" date="2014" name="Int. J. Syst. Evol. Microbiol.">
        <title>Complete genome sequence of Corynebacterium casei LMG S-19264T (=DSM 44701T), isolated from a smear-ripened cheese.</title>
        <authorList>
            <consortium name="US DOE Joint Genome Institute (JGI-PGF)"/>
            <person name="Walter F."/>
            <person name="Albersmeier A."/>
            <person name="Kalinowski J."/>
            <person name="Ruckert C."/>
        </authorList>
    </citation>
    <scope>NUCLEOTIDE SEQUENCE</scope>
    <source>
        <strain evidence="8">VKM B-2555</strain>
    </source>
</reference>
<dbReference type="GO" id="GO:0008097">
    <property type="term" value="F:5S rRNA binding"/>
    <property type="evidence" value="ECO:0007669"/>
    <property type="project" value="TreeGrafter"/>
</dbReference>
<dbReference type="InterPro" id="IPR004389">
    <property type="entry name" value="Ribosomal_uL18_bac-type"/>
</dbReference>
<evidence type="ECO:0000256" key="1">
    <source>
        <dbReference type="ARBA" id="ARBA00007116"/>
    </source>
</evidence>
<dbReference type="PANTHER" id="PTHR12899">
    <property type="entry name" value="39S RIBOSOMAL PROTEIN L18, MITOCHONDRIAL"/>
    <property type="match status" value="1"/>
</dbReference>
<evidence type="ECO:0000256" key="7">
    <source>
        <dbReference type="HAMAP-Rule" id="MF_01337"/>
    </source>
</evidence>
<evidence type="ECO:0000256" key="4">
    <source>
        <dbReference type="ARBA" id="ARBA00022980"/>
    </source>
</evidence>
<keyword evidence="2 7" id="KW-0699">rRNA-binding</keyword>
<dbReference type="FunFam" id="3.30.420.100:FF:000001">
    <property type="entry name" value="50S ribosomal protein L18"/>
    <property type="match status" value="1"/>
</dbReference>
<proteinExistence type="inferred from homology"/>
<dbReference type="GO" id="GO:0022625">
    <property type="term" value="C:cytosolic large ribosomal subunit"/>
    <property type="evidence" value="ECO:0007669"/>
    <property type="project" value="TreeGrafter"/>
</dbReference>
<dbReference type="RefSeq" id="WP_271204114.1">
    <property type="nucleotide sequence ID" value="NZ_BSFK01000007.1"/>
</dbReference>
<dbReference type="NCBIfam" id="TIGR00060">
    <property type="entry name" value="L18_bact"/>
    <property type="match status" value="1"/>
</dbReference>
<evidence type="ECO:0000313" key="8">
    <source>
        <dbReference type="EMBL" id="GLK76158.1"/>
    </source>
</evidence>
<comment type="subunit">
    <text evidence="7">Part of the 50S ribosomal subunit; part of the 5S rRNA/L5/L18/L25 subcomplex. Contacts the 5S and 23S rRNAs.</text>
</comment>
<comment type="function">
    <text evidence="7">This is one of the proteins that bind and probably mediate the attachment of the 5S RNA into the large ribosomal subunit, where it forms part of the central protuberance.</text>
</comment>
<dbReference type="Pfam" id="PF00861">
    <property type="entry name" value="Ribosomal_L18p"/>
    <property type="match status" value="1"/>
</dbReference>
<sequence>MAKNLASEARRKARVRRSLLAAANGRPRLSVFRSSKHIYAQVIDDSKGVTLAAASTLDKGLRGERTGADIEAATAVGKLVAERAAAAGVKDVVFDRGAYIYHGRVKALAEAAREGGLNF</sequence>
<name>A0A9W6JH57_9HYPH</name>
<dbReference type="CDD" id="cd00432">
    <property type="entry name" value="Ribosomal_L18_L5e"/>
    <property type="match status" value="1"/>
</dbReference>
<evidence type="ECO:0000256" key="6">
    <source>
        <dbReference type="ARBA" id="ARBA00035197"/>
    </source>
</evidence>
<comment type="similarity">
    <text evidence="1 7">Belongs to the universal ribosomal protein uL18 family.</text>
</comment>
<evidence type="ECO:0000256" key="2">
    <source>
        <dbReference type="ARBA" id="ARBA00022730"/>
    </source>
</evidence>
<evidence type="ECO:0000256" key="3">
    <source>
        <dbReference type="ARBA" id="ARBA00022884"/>
    </source>
</evidence>
<dbReference type="PANTHER" id="PTHR12899:SF3">
    <property type="entry name" value="LARGE RIBOSOMAL SUBUNIT PROTEIN UL18M"/>
    <property type="match status" value="1"/>
</dbReference>
<reference evidence="8" key="2">
    <citation type="submission" date="2023-01" db="EMBL/GenBank/DDBJ databases">
        <authorList>
            <person name="Sun Q."/>
            <person name="Evtushenko L."/>
        </authorList>
    </citation>
    <scope>NUCLEOTIDE SEQUENCE</scope>
    <source>
        <strain evidence="8">VKM B-2555</strain>
    </source>
</reference>
<dbReference type="InterPro" id="IPR057268">
    <property type="entry name" value="Ribosomal_L18"/>
</dbReference>
<protein>
    <recommendedName>
        <fullName evidence="6 7">Large ribosomal subunit protein uL18</fullName>
    </recommendedName>
</protein>
<evidence type="ECO:0000313" key="9">
    <source>
        <dbReference type="Proteomes" id="UP001143364"/>
    </source>
</evidence>
<dbReference type="SUPFAM" id="SSF53137">
    <property type="entry name" value="Translational machinery components"/>
    <property type="match status" value="1"/>
</dbReference>
<dbReference type="Proteomes" id="UP001143364">
    <property type="component" value="Unassembled WGS sequence"/>
</dbReference>
<dbReference type="GO" id="GO:0006412">
    <property type="term" value="P:translation"/>
    <property type="evidence" value="ECO:0007669"/>
    <property type="project" value="UniProtKB-UniRule"/>
</dbReference>
<dbReference type="Gene3D" id="3.30.420.100">
    <property type="match status" value="1"/>
</dbReference>
<keyword evidence="3 7" id="KW-0694">RNA-binding</keyword>
<evidence type="ECO:0000256" key="5">
    <source>
        <dbReference type="ARBA" id="ARBA00023274"/>
    </source>
</evidence>